<keyword evidence="2 3" id="KW-0175">Coiled coil</keyword>
<organism evidence="9 10">
    <name type="scientific">Maioricimonas rarisocia</name>
    <dbReference type="NCBI Taxonomy" id="2528026"/>
    <lineage>
        <taxon>Bacteria</taxon>
        <taxon>Pseudomonadati</taxon>
        <taxon>Planctomycetota</taxon>
        <taxon>Planctomycetia</taxon>
        <taxon>Planctomycetales</taxon>
        <taxon>Planctomycetaceae</taxon>
        <taxon>Maioricimonas</taxon>
    </lineage>
</organism>
<dbReference type="Pfam" id="PF25881">
    <property type="entry name" value="HH_YBHG"/>
    <property type="match status" value="1"/>
</dbReference>
<proteinExistence type="predicted"/>
<evidence type="ECO:0000259" key="7">
    <source>
        <dbReference type="Pfam" id="PF25967"/>
    </source>
</evidence>
<keyword evidence="5" id="KW-1133">Transmembrane helix</keyword>
<dbReference type="PANTHER" id="PTHR32347">
    <property type="entry name" value="EFFLUX SYSTEM COMPONENT YKNX-RELATED"/>
    <property type="match status" value="1"/>
</dbReference>
<comment type="subcellular location">
    <subcellularLocation>
        <location evidence="1">Cell envelope</location>
    </subcellularLocation>
</comment>
<dbReference type="OrthoDB" id="259669at2"/>
<evidence type="ECO:0000256" key="2">
    <source>
        <dbReference type="ARBA" id="ARBA00023054"/>
    </source>
</evidence>
<dbReference type="RefSeq" id="WP_145371207.1">
    <property type="nucleotide sequence ID" value="NZ_CP036275.1"/>
</dbReference>
<feature type="domain" description="Multidrug resistance protein MdtA-like C-terminal permuted SH3" evidence="7">
    <location>
        <begin position="408"/>
        <end position="466"/>
    </location>
</feature>
<dbReference type="InterPro" id="IPR058627">
    <property type="entry name" value="MdtA-like_C"/>
</dbReference>
<dbReference type="AlphaFoldDB" id="A0A517ZC60"/>
<feature type="region of interest" description="Disordered" evidence="4">
    <location>
        <begin position="1"/>
        <end position="21"/>
    </location>
</feature>
<evidence type="ECO:0000313" key="9">
    <source>
        <dbReference type="EMBL" id="QDU40086.1"/>
    </source>
</evidence>
<dbReference type="PANTHER" id="PTHR32347:SF23">
    <property type="entry name" value="BLL5650 PROTEIN"/>
    <property type="match status" value="1"/>
</dbReference>
<keyword evidence="5" id="KW-0472">Membrane</keyword>
<evidence type="ECO:0000256" key="1">
    <source>
        <dbReference type="ARBA" id="ARBA00004196"/>
    </source>
</evidence>
<evidence type="ECO:0000259" key="8">
    <source>
        <dbReference type="Pfam" id="PF25990"/>
    </source>
</evidence>
<keyword evidence="10" id="KW-1185">Reference proteome</keyword>
<dbReference type="Proteomes" id="UP000320496">
    <property type="component" value="Chromosome"/>
</dbReference>
<feature type="domain" description="YbhG-like alpha-helical hairpin" evidence="6">
    <location>
        <begin position="138"/>
        <end position="256"/>
    </location>
</feature>
<dbReference type="EMBL" id="CP036275">
    <property type="protein sequence ID" value="QDU40086.1"/>
    <property type="molecule type" value="Genomic_DNA"/>
</dbReference>
<feature type="transmembrane region" description="Helical" evidence="5">
    <location>
        <begin position="25"/>
        <end position="43"/>
    </location>
</feature>
<feature type="coiled-coil region" evidence="3">
    <location>
        <begin position="212"/>
        <end position="272"/>
    </location>
</feature>
<dbReference type="Gene3D" id="2.40.420.20">
    <property type="match status" value="1"/>
</dbReference>
<feature type="domain" description="YknX-like beta-barrel" evidence="8">
    <location>
        <begin position="321"/>
        <end position="398"/>
    </location>
</feature>
<evidence type="ECO:0000256" key="3">
    <source>
        <dbReference type="SAM" id="Coils"/>
    </source>
</evidence>
<dbReference type="Pfam" id="PF25990">
    <property type="entry name" value="Beta-barrel_YknX"/>
    <property type="match status" value="1"/>
</dbReference>
<dbReference type="Pfam" id="PF25967">
    <property type="entry name" value="RND-MFP_C"/>
    <property type="match status" value="1"/>
</dbReference>
<dbReference type="KEGG" id="mri:Mal4_44400"/>
<dbReference type="InterPro" id="IPR058636">
    <property type="entry name" value="Beta-barrel_YknX"/>
</dbReference>
<evidence type="ECO:0000259" key="6">
    <source>
        <dbReference type="Pfam" id="PF25881"/>
    </source>
</evidence>
<accession>A0A517ZC60</accession>
<keyword evidence="5" id="KW-0812">Transmembrane</keyword>
<evidence type="ECO:0000256" key="5">
    <source>
        <dbReference type="SAM" id="Phobius"/>
    </source>
</evidence>
<reference evidence="9 10" key="1">
    <citation type="submission" date="2019-02" db="EMBL/GenBank/DDBJ databases">
        <title>Deep-cultivation of Planctomycetes and their phenomic and genomic characterization uncovers novel biology.</title>
        <authorList>
            <person name="Wiegand S."/>
            <person name="Jogler M."/>
            <person name="Boedeker C."/>
            <person name="Pinto D."/>
            <person name="Vollmers J."/>
            <person name="Rivas-Marin E."/>
            <person name="Kohn T."/>
            <person name="Peeters S.H."/>
            <person name="Heuer A."/>
            <person name="Rast P."/>
            <person name="Oberbeckmann S."/>
            <person name="Bunk B."/>
            <person name="Jeske O."/>
            <person name="Meyerdierks A."/>
            <person name="Storesund J.E."/>
            <person name="Kallscheuer N."/>
            <person name="Luecker S."/>
            <person name="Lage O.M."/>
            <person name="Pohl T."/>
            <person name="Merkel B.J."/>
            <person name="Hornburger P."/>
            <person name="Mueller R.-W."/>
            <person name="Bruemmer F."/>
            <person name="Labrenz M."/>
            <person name="Spormann A.M."/>
            <person name="Op den Camp H."/>
            <person name="Overmann J."/>
            <person name="Amann R."/>
            <person name="Jetten M.S.M."/>
            <person name="Mascher T."/>
            <person name="Medema M.H."/>
            <person name="Devos D.P."/>
            <person name="Kaster A.-K."/>
            <person name="Ovreas L."/>
            <person name="Rohde M."/>
            <person name="Galperin M.Y."/>
            <person name="Jogler C."/>
        </authorList>
    </citation>
    <scope>NUCLEOTIDE SEQUENCE [LARGE SCALE GENOMIC DNA]</scope>
    <source>
        <strain evidence="9 10">Mal4</strain>
    </source>
</reference>
<sequence length="507" mass="56594">MKTRPKYLRSCAPPSGDASRRGRSAPVVLVLLVIILTGVMFLFEPSESENVLAGTQALTAVVEQGPFHHEIVERGEVESPNAVEIRCEVKSRSSGGTTILEIVPEGTYVEKGDFLARLDDSSLQTELLQQQIVCNNSEAQVIQSRSELEAAKLALEEYEAGMFDQEEEQLESFELIAKENLRRAQEYLQYSERLAERGYVSDVQLEADRFAVEKAQKELDVARKKLEVLRKYTRQKMINQLQANIDTAEANLKSRENSYQLELQQLKEIEQQLENCVIRAPSAGQVVYAKHSRTQEVVVGEGMSVRELQVMFQLPDPKNMSVLAKVHESRIDYVRPGMQAVIRLDAFSNVEMTGTVKKVGEYPLPPANSYVAHVKEYAVEIAIENPTGEVRPGMNAEVALQVEHQDEALLVPVQAVIEREGRHYCMLPGEDRDNAVSIREVAIGSTNEKFVLVEQGLDEGETVIVNPETFADELDLNQAVTLPVVNAAPQPSERLVDNRKSDGHLAN</sequence>
<dbReference type="Gene3D" id="1.10.287.470">
    <property type="entry name" value="Helix hairpin bin"/>
    <property type="match status" value="1"/>
</dbReference>
<evidence type="ECO:0000313" key="10">
    <source>
        <dbReference type="Proteomes" id="UP000320496"/>
    </source>
</evidence>
<name>A0A517ZC60_9PLAN</name>
<gene>
    <name evidence="9" type="primary">macA_4</name>
    <name evidence="9" type="ORF">Mal4_44400</name>
</gene>
<dbReference type="InterPro" id="IPR050465">
    <property type="entry name" value="UPF0194_transport"/>
</dbReference>
<evidence type="ECO:0000256" key="4">
    <source>
        <dbReference type="SAM" id="MobiDB-lite"/>
    </source>
</evidence>
<dbReference type="GO" id="GO:0030313">
    <property type="term" value="C:cell envelope"/>
    <property type="evidence" value="ECO:0007669"/>
    <property type="project" value="UniProtKB-SubCell"/>
</dbReference>
<protein>
    <submittedName>
        <fullName evidence="9">Macrolide export protein MacA</fullName>
    </submittedName>
</protein>
<dbReference type="Gene3D" id="2.40.50.100">
    <property type="match status" value="1"/>
</dbReference>
<dbReference type="InterPro" id="IPR059052">
    <property type="entry name" value="HH_YbhG-like"/>
</dbReference>
<dbReference type="Gene3D" id="2.40.30.170">
    <property type="match status" value="1"/>
</dbReference>